<dbReference type="GO" id="GO:0004190">
    <property type="term" value="F:aspartic-type endopeptidase activity"/>
    <property type="evidence" value="ECO:0007669"/>
    <property type="project" value="InterPro"/>
</dbReference>
<sequence>MLDTIFSEYGGRLLYLGLLLVAVGGYVVLELFRRPGKTLQHAAVWGLIFMGVLAGAGLWSDIQRQVTVPDQAVMRDGRIVVDQAPDGHYYLTAQVNGTPVRFVVDTGASRIVLTQRAAQRAGIDTEGLAYIGQASTANGIVATAPIRIKSFDLGPIHDQNLRAVVNRGEMSTSLLGMTYLTKFAKVEFSRGQLVLER</sequence>
<evidence type="ECO:0000256" key="1">
    <source>
        <dbReference type="SAM" id="Phobius"/>
    </source>
</evidence>
<keyword evidence="1" id="KW-0812">Transmembrane</keyword>
<accession>A0A074TNS6</accession>
<dbReference type="InterPro" id="IPR001969">
    <property type="entry name" value="Aspartic_peptidase_AS"/>
</dbReference>
<keyword evidence="3" id="KW-1185">Reference proteome</keyword>
<dbReference type="Pfam" id="PF13975">
    <property type="entry name" value="gag-asp_proteas"/>
    <property type="match status" value="1"/>
</dbReference>
<dbReference type="PROSITE" id="PS00141">
    <property type="entry name" value="ASP_PROTEASE"/>
    <property type="match status" value="1"/>
</dbReference>
<dbReference type="RefSeq" id="WP_038063953.1">
    <property type="nucleotide sequence ID" value="NZ_FOVB01000002.1"/>
</dbReference>
<dbReference type="SUPFAM" id="SSF50630">
    <property type="entry name" value="Acid proteases"/>
    <property type="match status" value="1"/>
</dbReference>
<protein>
    <submittedName>
        <fullName evidence="2">Aspartyl protease</fullName>
    </submittedName>
</protein>
<dbReference type="Proteomes" id="UP000027725">
    <property type="component" value="Unassembled WGS sequence"/>
</dbReference>
<dbReference type="GO" id="GO:0006508">
    <property type="term" value="P:proteolysis"/>
    <property type="evidence" value="ECO:0007669"/>
    <property type="project" value="UniProtKB-KW"/>
</dbReference>
<keyword evidence="2" id="KW-0645">Protease</keyword>
<keyword evidence="2" id="KW-0378">Hydrolase</keyword>
<dbReference type="InterPro" id="IPR034122">
    <property type="entry name" value="Retropepsin-like_bacterial"/>
</dbReference>
<comment type="caution">
    <text evidence="2">The sequence shown here is derived from an EMBL/GenBank/DDBJ whole genome shotgun (WGS) entry which is preliminary data.</text>
</comment>
<name>A0A074TNS6_9RHOB</name>
<dbReference type="Gene3D" id="2.40.70.10">
    <property type="entry name" value="Acid Proteases"/>
    <property type="match status" value="1"/>
</dbReference>
<gene>
    <name evidence="2" type="ORF">DL1_16260</name>
</gene>
<dbReference type="InterPro" id="IPR021109">
    <property type="entry name" value="Peptidase_aspartic_dom_sf"/>
</dbReference>
<evidence type="ECO:0000313" key="2">
    <source>
        <dbReference type="EMBL" id="KEP70653.1"/>
    </source>
</evidence>
<dbReference type="InterPro" id="IPR011969">
    <property type="entry name" value="Clan_AA_Asp_peptidase_C"/>
</dbReference>
<dbReference type="CDD" id="cd05483">
    <property type="entry name" value="retropepsin_like_bacteria"/>
    <property type="match status" value="1"/>
</dbReference>
<reference evidence="2 3" key="1">
    <citation type="submission" date="2014-03" db="EMBL/GenBank/DDBJ databases">
        <title>The draft genome sequence of Thioclava dalianensis DLFJ1-1.</title>
        <authorList>
            <person name="Lai Q."/>
            <person name="Shao Z."/>
        </authorList>
    </citation>
    <scope>NUCLEOTIDE SEQUENCE [LARGE SCALE GENOMIC DNA]</scope>
    <source>
        <strain evidence="2 3">DLFJ1-1</strain>
    </source>
</reference>
<dbReference type="AlphaFoldDB" id="A0A074TNS6"/>
<keyword evidence="1" id="KW-0472">Membrane</keyword>
<dbReference type="OrthoDB" id="7595324at2"/>
<keyword evidence="1" id="KW-1133">Transmembrane helix</keyword>
<evidence type="ECO:0000313" key="3">
    <source>
        <dbReference type="Proteomes" id="UP000027725"/>
    </source>
</evidence>
<dbReference type="STRING" id="1185766.SAMN05216224_102180"/>
<feature type="transmembrane region" description="Helical" evidence="1">
    <location>
        <begin position="41"/>
        <end position="59"/>
    </location>
</feature>
<organism evidence="2 3">
    <name type="scientific">Thioclava dalianensis</name>
    <dbReference type="NCBI Taxonomy" id="1185766"/>
    <lineage>
        <taxon>Bacteria</taxon>
        <taxon>Pseudomonadati</taxon>
        <taxon>Pseudomonadota</taxon>
        <taxon>Alphaproteobacteria</taxon>
        <taxon>Rhodobacterales</taxon>
        <taxon>Paracoccaceae</taxon>
        <taxon>Thioclava</taxon>
    </lineage>
</organism>
<dbReference type="EMBL" id="JHEH01000005">
    <property type="protein sequence ID" value="KEP70653.1"/>
    <property type="molecule type" value="Genomic_DNA"/>
</dbReference>
<dbReference type="eggNOG" id="COG3577">
    <property type="taxonomic scope" value="Bacteria"/>
</dbReference>
<proteinExistence type="predicted"/>
<dbReference type="NCBIfam" id="TIGR02281">
    <property type="entry name" value="clan_AA_DTGA"/>
    <property type="match status" value="1"/>
</dbReference>
<feature type="transmembrane region" description="Helical" evidence="1">
    <location>
        <begin position="12"/>
        <end position="29"/>
    </location>
</feature>